<protein>
    <submittedName>
        <fullName evidence="2">Uncharacterized protein</fullName>
    </submittedName>
</protein>
<keyword evidence="3" id="KW-1185">Reference proteome</keyword>
<feature type="region of interest" description="Disordered" evidence="1">
    <location>
        <begin position="78"/>
        <end position="112"/>
    </location>
</feature>
<feature type="compositionally biased region" description="Basic and acidic residues" evidence="1">
    <location>
        <begin position="80"/>
        <end position="99"/>
    </location>
</feature>
<reference evidence="3" key="1">
    <citation type="submission" date="2010-08" db="EMBL/GenBank/DDBJ databases">
        <authorList>
            <consortium name="Caenorhabditis japonica Sequencing Consortium"/>
            <person name="Wilson R.K."/>
        </authorList>
    </citation>
    <scope>NUCLEOTIDE SEQUENCE [LARGE SCALE GENOMIC DNA]</scope>
    <source>
        <strain evidence="3">DF5081</strain>
    </source>
</reference>
<dbReference type="Proteomes" id="UP000005237">
    <property type="component" value="Unassembled WGS sequence"/>
</dbReference>
<dbReference type="AlphaFoldDB" id="A0A8R1E9K5"/>
<accession>A0A8R1E9K5</accession>
<evidence type="ECO:0000313" key="3">
    <source>
        <dbReference type="Proteomes" id="UP000005237"/>
    </source>
</evidence>
<organism evidence="2 3">
    <name type="scientific">Caenorhabditis japonica</name>
    <dbReference type="NCBI Taxonomy" id="281687"/>
    <lineage>
        <taxon>Eukaryota</taxon>
        <taxon>Metazoa</taxon>
        <taxon>Ecdysozoa</taxon>
        <taxon>Nematoda</taxon>
        <taxon>Chromadorea</taxon>
        <taxon>Rhabditida</taxon>
        <taxon>Rhabditina</taxon>
        <taxon>Rhabditomorpha</taxon>
        <taxon>Rhabditoidea</taxon>
        <taxon>Rhabditidae</taxon>
        <taxon>Peloderinae</taxon>
        <taxon>Caenorhabditis</taxon>
    </lineage>
</organism>
<proteinExistence type="predicted"/>
<feature type="compositionally biased region" description="Polar residues" evidence="1">
    <location>
        <begin position="100"/>
        <end position="112"/>
    </location>
</feature>
<evidence type="ECO:0000256" key="1">
    <source>
        <dbReference type="SAM" id="MobiDB-lite"/>
    </source>
</evidence>
<dbReference type="EnsemblMetazoa" id="CJA28897.1">
    <property type="protein sequence ID" value="CJA28897.1"/>
    <property type="gene ID" value="WBGene00184471"/>
</dbReference>
<sequence>MKRELNHDAFKHNNWRTNDMDPNPVRKKTTKRTTVPIPFHHGAFGLEDGVVSSSIFESYGRLAGSFAGVEECCGRRSQRYRREVEGSEREGNGGDDCSRRASQSSVGQSQQLRACHGSTATAYFGARAAASGYGVPAGFV</sequence>
<name>A0A8R1E9K5_CAEJA</name>
<evidence type="ECO:0000313" key="2">
    <source>
        <dbReference type="EnsemblMetazoa" id="CJA28897.1"/>
    </source>
</evidence>
<reference evidence="2" key="2">
    <citation type="submission" date="2022-06" db="UniProtKB">
        <authorList>
            <consortium name="EnsemblMetazoa"/>
        </authorList>
    </citation>
    <scope>IDENTIFICATION</scope>
    <source>
        <strain evidence="2">DF5081</strain>
    </source>
</reference>